<dbReference type="Proteomes" id="UP000266861">
    <property type="component" value="Unassembled WGS sequence"/>
</dbReference>
<feature type="region of interest" description="Disordered" evidence="1">
    <location>
        <begin position="447"/>
        <end position="467"/>
    </location>
</feature>
<feature type="compositionally biased region" description="Polar residues" evidence="1">
    <location>
        <begin position="367"/>
        <end position="377"/>
    </location>
</feature>
<proteinExistence type="predicted"/>
<dbReference type="AlphaFoldDB" id="A0A397HG98"/>
<gene>
    <name evidence="2" type="ORF">Glove_344g47</name>
</gene>
<feature type="region of interest" description="Disordered" evidence="1">
    <location>
        <begin position="390"/>
        <end position="428"/>
    </location>
</feature>
<reference evidence="2 3" key="1">
    <citation type="submission" date="2018-08" db="EMBL/GenBank/DDBJ databases">
        <title>Genome and evolution of the arbuscular mycorrhizal fungus Diversispora epigaea (formerly Glomus versiforme) and its bacterial endosymbionts.</title>
        <authorList>
            <person name="Sun X."/>
            <person name="Fei Z."/>
            <person name="Harrison M."/>
        </authorList>
    </citation>
    <scope>NUCLEOTIDE SEQUENCE [LARGE SCALE GENOMIC DNA]</scope>
    <source>
        <strain evidence="2 3">IT104</strain>
    </source>
</reference>
<feature type="compositionally biased region" description="Polar residues" evidence="1">
    <location>
        <begin position="333"/>
        <end position="359"/>
    </location>
</feature>
<accession>A0A397HG98</accession>
<organism evidence="2 3">
    <name type="scientific">Diversispora epigaea</name>
    <dbReference type="NCBI Taxonomy" id="1348612"/>
    <lineage>
        <taxon>Eukaryota</taxon>
        <taxon>Fungi</taxon>
        <taxon>Fungi incertae sedis</taxon>
        <taxon>Mucoromycota</taxon>
        <taxon>Glomeromycotina</taxon>
        <taxon>Glomeromycetes</taxon>
        <taxon>Diversisporales</taxon>
        <taxon>Diversisporaceae</taxon>
        <taxon>Diversispora</taxon>
    </lineage>
</organism>
<feature type="region of interest" description="Disordered" evidence="1">
    <location>
        <begin position="144"/>
        <end position="171"/>
    </location>
</feature>
<feature type="region of interest" description="Disordered" evidence="1">
    <location>
        <begin position="183"/>
        <end position="224"/>
    </location>
</feature>
<feature type="compositionally biased region" description="Polar residues" evidence="1">
    <location>
        <begin position="242"/>
        <end position="257"/>
    </location>
</feature>
<feature type="compositionally biased region" description="Polar residues" evidence="1">
    <location>
        <begin position="447"/>
        <end position="461"/>
    </location>
</feature>
<feature type="compositionally biased region" description="Polar residues" evidence="1">
    <location>
        <begin position="208"/>
        <end position="221"/>
    </location>
</feature>
<evidence type="ECO:0000313" key="3">
    <source>
        <dbReference type="Proteomes" id="UP000266861"/>
    </source>
</evidence>
<sequence>MSSLAIPIPEIDMSSFPQEIDMSLPFPMPEIDVNSMVQERLKKKGIRNVKAGSPFTAIYLKVFREVHRDLISNIPSTIVSKLASSWWSLEKKQVKDFCENKFKEYESRLRNTITCFIINKYKKSDQVTDCSYFSLLENTYSNPPNTIYPPPYDSRPQLTDSNSNTPRHLGQNSAYSQHLNINSYSAYPNPQLGNADSNPPNAIYPNSPYDSTFSDHSNTVYSPRHLDQDSAYSQHLNINSYSAYPNPQLGNTDSNPPNAIYLNPPDSSFSDHSNTSAYPNPHLGNTDSNPPNAIYLNRPDSSFSDHSNTSAYPNPHLGNTDSNPPNAIYLNRPDSSFSDHSNTSAYPNPHLGNTDSNPPNAIYLNRPDSSFSDHSNTVYSPRHLNINSYSAYPNPQLGNTDSNPPNAIYLNPPDSSFSDHSNTVYSPRHLDQDSAYSQHLNINSYSACPNPQLGNTDSNPPNAIYPNSPYDSTFSDHSNTVYSPRHLDQDSAYSQHLNINPQLAIYPSPPAPSDLQLIYSPRHLDINPYSAYPNPQLPYTIYPSPPPFNTIYSPQHLDQNSAYPRHLNNDPDPNSLYITHSNYNYQYSAYPNHQLENTIYSSSPYQDSAYIDQNSLCITYYQDSSQLEN</sequence>
<feature type="compositionally biased region" description="Polar residues" evidence="1">
    <location>
        <begin position="265"/>
        <end position="291"/>
    </location>
</feature>
<evidence type="ECO:0000256" key="1">
    <source>
        <dbReference type="SAM" id="MobiDB-lite"/>
    </source>
</evidence>
<feature type="compositionally biased region" description="Polar residues" evidence="1">
    <location>
        <begin position="299"/>
        <end position="325"/>
    </location>
</feature>
<protein>
    <submittedName>
        <fullName evidence="2">Uncharacterized protein</fullName>
    </submittedName>
</protein>
<evidence type="ECO:0000313" key="2">
    <source>
        <dbReference type="EMBL" id="RHZ62082.1"/>
    </source>
</evidence>
<keyword evidence="3" id="KW-1185">Reference proteome</keyword>
<dbReference type="EMBL" id="PQFF01000314">
    <property type="protein sequence ID" value="RHZ62082.1"/>
    <property type="molecule type" value="Genomic_DNA"/>
</dbReference>
<name>A0A397HG98_9GLOM</name>
<feature type="compositionally biased region" description="Polar residues" evidence="1">
    <location>
        <begin position="413"/>
        <end position="425"/>
    </location>
</feature>
<feature type="compositionally biased region" description="Polar residues" evidence="1">
    <location>
        <begin position="390"/>
        <end position="405"/>
    </location>
</feature>
<comment type="caution">
    <text evidence="2">The sequence shown here is derived from an EMBL/GenBank/DDBJ whole genome shotgun (WGS) entry which is preliminary data.</text>
</comment>
<feature type="compositionally biased region" description="Polar residues" evidence="1">
    <location>
        <begin position="156"/>
        <end position="171"/>
    </location>
</feature>
<feature type="region of interest" description="Disordered" evidence="1">
    <location>
        <begin position="242"/>
        <end position="377"/>
    </location>
</feature>
<feature type="compositionally biased region" description="Polar residues" evidence="1">
    <location>
        <begin position="183"/>
        <end position="200"/>
    </location>
</feature>